<dbReference type="EnsemblMetazoa" id="ASIC008967-RA">
    <property type="protein sequence ID" value="ASIC008967-PA"/>
    <property type="gene ID" value="ASIC008967"/>
</dbReference>
<evidence type="ECO:0000313" key="1">
    <source>
        <dbReference type="EMBL" id="KFB41378.1"/>
    </source>
</evidence>
<keyword evidence="3" id="KW-1185">Reference proteome</keyword>
<evidence type="ECO:0000313" key="2">
    <source>
        <dbReference type="EnsemblMetazoa" id="ASIC008967-PA"/>
    </source>
</evidence>
<name>A0A084VTT4_ANOSI</name>
<dbReference type="AlphaFoldDB" id="A0A084VTT4"/>
<sequence>MCRAGGGWITLNGVNCPNRIPAIASCKVYEEDIHYGHLLGYREVVMYGFQRVPRIRNQEDTEAFHHIHARARN</sequence>
<protein>
    <submittedName>
        <fullName evidence="1 2">Uncharacterized protein</fullName>
    </submittedName>
</protein>
<dbReference type="VEuPathDB" id="VectorBase:ASIC008967"/>
<accession>A0A084VTT4</accession>
<dbReference type="Proteomes" id="UP000030765">
    <property type="component" value="Unassembled WGS sequence"/>
</dbReference>
<reference evidence="2" key="2">
    <citation type="submission" date="2020-05" db="UniProtKB">
        <authorList>
            <consortium name="EnsemblMetazoa"/>
        </authorList>
    </citation>
    <scope>IDENTIFICATION</scope>
</reference>
<dbReference type="EMBL" id="KE525092">
    <property type="protein sequence ID" value="KFB41378.1"/>
    <property type="molecule type" value="Genomic_DNA"/>
</dbReference>
<gene>
    <name evidence="1" type="ORF">ZHAS_00008967</name>
</gene>
<organism evidence="1">
    <name type="scientific">Anopheles sinensis</name>
    <name type="common">Mosquito</name>
    <dbReference type="NCBI Taxonomy" id="74873"/>
    <lineage>
        <taxon>Eukaryota</taxon>
        <taxon>Metazoa</taxon>
        <taxon>Ecdysozoa</taxon>
        <taxon>Arthropoda</taxon>
        <taxon>Hexapoda</taxon>
        <taxon>Insecta</taxon>
        <taxon>Pterygota</taxon>
        <taxon>Neoptera</taxon>
        <taxon>Endopterygota</taxon>
        <taxon>Diptera</taxon>
        <taxon>Nematocera</taxon>
        <taxon>Culicoidea</taxon>
        <taxon>Culicidae</taxon>
        <taxon>Anophelinae</taxon>
        <taxon>Anopheles</taxon>
    </lineage>
</organism>
<evidence type="ECO:0000313" key="3">
    <source>
        <dbReference type="Proteomes" id="UP000030765"/>
    </source>
</evidence>
<dbReference type="EMBL" id="ATLV01016486">
    <property type="status" value="NOT_ANNOTATED_CDS"/>
    <property type="molecule type" value="Genomic_DNA"/>
</dbReference>
<reference evidence="1 3" key="1">
    <citation type="journal article" date="2014" name="BMC Genomics">
        <title>Genome sequence of Anopheles sinensis provides insight into genetics basis of mosquito competence for malaria parasites.</title>
        <authorList>
            <person name="Zhou D."/>
            <person name="Zhang D."/>
            <person name="Ding G."/>
            <person name="Shi L."/>
            <person name="Hou Q."/>
            <person name="Ye Y."/>
            <person name="Xu Y."/>
            <person name="Zhou H."/>
            <person name="Xiong C."/>
            <person name="Li S."/>
            <person name="Yu J."/>
            <person name="Hong S."/>
            <person name="Yu X."/>
            <person name="Zou P."/>
            <person name="Chen C."/>
            <person name="Chang X."/>
            <person name="Wang W."/>
            <person name="Lv Y."/>
            <person name="Sun Y."/>
            <person name="Ma L."/>
            <person name="Shen B."/>
            <person name="Zhu C."/>
        </authorList>
    </citation>
    <scope>NUCLEOTIDE SEQUENCE [LARGE SCALE GENOMIC DNA]</scope>
</reference>
<proteinExistence type="predicted"/>